<dbReference type="EMBL" id="PJQM01000021">
    <property type="protein sequence ID" value="RCI07178.1"/>
    <property type="molecule type" value="Genomic_DNA"/>
</dbReference>
<evidence type="ECO:0000259" key="5">
    <source>
        <dbReference type="PROSITE" id="PS50011"/>
    </source>
</evidence>
<evidence type="ECO:0000256" key="1">
    <source>
        <dbReference type="ARBA" id="ARBA00022741"/>
    </source>
</evidence>
<keyword evidence="4" id="KW-0723">Serine/threonine-protein kinase</keyword>
<dbReference type="InterPro" id="IPR011009">
    <property type="entry name" value="Kinase-like_dom_sf"/>
</dbReference>
<organism evidence="6 7">
    <name type="scientific">Rhizopus stolonifer</name>
    <name type="common">Rhizopus nigricans</name>
    <dbReference type="NCBI Taxonomy" id="4846"/>
    <lineage>
        <taxon>Eukaryota</taxon>
        <taxon>Fungi</taxon>
        <taxon>Fungi incertae sedis</taxon>
        <taxon>Mucoromycota</taxon>
        <taxon>Mucoromycotina</taxon>
        <taxon>Mucoromycetes</taxon>
        <taxon>Mucorales</taxon>
        <taxon>Mucorineae</taxon>
        <taxon>Rhizopodaceae</taxon>
        <taxon>Rhizopus</taxon>
    </lineage>
</organism>
<evidence type="ECO:0000256" key="4">
    <source>
        <dbReference type="RuleBase" id="RU000304"/>
    </source>
</evidence>
<dbReference type="OrthoDB" id="1738954at2759"/>
<dbReference type="STRING" id="4846.A0A367KY89"/>
<accession>A0A367KY89</accession>
<keyword evidence="2 3" id="KW-0067">ATP-binding</keyword>
<dbReference type="Gene3D" id="1.10.510.10">
    <property type="entry name" value="Transferase(Phosphotransferase) domain 1"/>
    <property type="match status" value="1"/>
</dbReference>
<dbReference type="SUPFAM" id="SSF56112">
    <property type="entry name" value="Protein kinase-like (PK-like)"/>
    <property type="match status" value="1"/>
</dbReference>
<keyword evidence="1 3" id="KW-0547">Nucleotide-binding</keyword>
<reference evidence="6 7" key="1">
    <citation type="journal article" date="2018" name="G3 (Bethesda)">
        <title>Phylogenetic and Phylogenomic Definition of Rhizopus Species.</title>
        <authorList>
            <person name="Gryganskyi A.P."/>
            <person name="Golan J."/>
            <person name="Dolatabadi S."/>
            <person name="Mondo S."/>
            <person name="Robb S."/>
            <person name="Idnurm A."/>
            <person name="Muszewska A."/>
            <person name="Steczkiewicz K."/>
            <person name="Masonjones S."/>
            <person name="Liao H.L."/>
            <person name="Gajdeczka M.T."/>
            <person name="Anike F."/>
            <person name="Vuek A."/>
            <person name="Anishchenko I.M."/>
            <person name="Voigt K."/>
            <person name="de Hoog G.S."/>
            <person name="Smith M.E."/>
            <person name="Heitman J."/>
            <person name="Vilgalys R."/>
            <person name="Stajich J.E."/>
        </authorList>
    </citation>
    <scope>NUCLEOTIDE SEQUENCE [LARGE SCALE GENOMIC DNA]</scope>
    <source>
        <strain evidence="6 7">LSU 92-RS-03</strain>
    </source>
</reference>
<keyword evidence="4" id="KW-0418">Kinase</keyword>
<protein>
    <recommendedName>
        <fullName evidence="5">Protein kinase domain-containing protein</fullName>
    </recommendedName>
</protein>
<name>A0A367KY89_RHIST</name>
<sequence>MDIQVPNKSTYLRSLSAGGNLQHKKPHQELASRLIQENKKRSQLPSYHGLDRFEIIQKIGDGAFSNVYVAREISTSKKVAIKVAQKPRPDKNDHLHLHSSLKKKPKATERASILKEVHIMRNMRHPNIVQLVHYTETANNYFLTMELCEGGELFHQIVKLTYFSEDLSRHVITQVASAVKYLHEECGVVHRDIKPENILFDPIPIRPSKHPRLRPTDNKNKMDEGEFIPGVGGGGIGRIKLADFGLSKVIWDNPTFTPCGTVGYTAPEIVCVKKYSKSVDMWAMGCVLYTILCGFPPFYDESIQSLTDKVARGQFTFLSPWWDTMSDSVKHLVKDLLAVDSAQRPTIDQMLTHPWMLALGDRPNILPQDVQLDANYATPGAATLREIFDVTYAVQRMGEEHPELTENKPQCHVPVPVTLQNHHLPFAQKLAQHSRGVANPAHYPYHPYPRENPIMPTAPKQDFHLDIDNATLIKNRKSPF</sequence>
<feature type="binding site" evidence="3">
    <location>
        <position position="82"/>
    </location>
    <ligand>
        <name>ATP</name>
        <dbReference type="ChEBI" id="CHEBI:30616"/>
    </ligand>
</feature>
<evidence type="ECO:0000256" key="3">
    <source>
        <dbReference type="PROSITE-ProRule" id="PRU10141"/>
    </source>
</evidence>
<dbReference type="PROSITE" id="PS00108">
    <property type="entry name" value="PROTEIN_KINASE_ST"/>
    <property type="match status" value="1"/>
</dbReference>
<dbReference type="AlphaFoldDB" id="A0A367KY89"/>
<dbReference type="SMART" id="SM00220">
    <property type="entry name" value="S_TKc"/>
    <property type="match status" value="1"/>
</dbReference>
<comment type="caution">
    <text evidence="6">The sequence shown here is derived from an EMBL/GenBank/DDBJ whole genome shotgun (WGS) entry which is preliminary data.</text>
</comment>
<dbReference type="InterPro" id="IPR017441">
    <property type="entry name" value="Protein_kinase_ATP_BS"/>
</dbReference>
<feature type="domain" description="Protein kinase" evidence="5">
    <location>
        <begin position="53"/>
        <end position="356"/>
    </location>
</feature>
<dbReference type="PROSITE" id="PS00107">
    <property type="entry name" value="PROTEIN_KINASE_ATP"/>
    <property type="match status" value="1"/>
</dbReference>
<dbReference type="GO" id="GO:0004674">
    <property type="term" value="F:protein serine/threonine kinase activity"/>
    <property type="evidence" value="ECO:0007669"/>
    <property type="project" value="UniProtKB-KW"/>
</dbReference>
<dbReference type="InterPro" id="IPR000719">
    <property type="entry name" value="Prot_kinase_dom"/>
</dbReference>
<evidence type="ECO:0000313" key="7">
    <source>
        <dbReference type="Proteomes" id="UP000253551"/>
    </source>
</evidence>
<keyword evidence="4" id="KW-0808">Transferase</keyword>
<dbReference type="Proteomes" id="UP000253551">
    <property type="component" value="Unassembled WGS sequence"/>
</dbReference>
<keyword evidence="7" id="KW-1185">Reference proteome</keyword>
<comment type="similarity">
    <text evidence="4">Belongs to the protein kinase superfamily.</text>
</comment>
<dbReference type="Pfam" id="PF00069">
    <property type="entry name" value="Pkinase"/>
    <property type="match status" value="1"/>
</dbReference>
<evidence type="ECO:0000256" key="2">
    <source>
        <dbReference type="ARBA" id="ARBA00022840"/>
    </source>
</evidence>
<dbReference type="InterPro" id="IPR008271">
    <property type="entry name" value="Ser/Thr_kinase_AS"/>
</dbReference>
<evidence type="ECO:0000313" key="6">
    <source>
        <dbReference type="EMBL" id="RCI07178.1"/>
    </source>
</evidence>
<dbReference type="GO" id="GO:0005524">
    <property type="term" value="F:ATP binding"/>
    <property type="evidence" value="ECO:0007669"/>
    <property type="project" value="UniProtKB-UniRule"/>
</dbReference>
<proteinExistence type="inferred from homology"/>
<dbReference type="PROSITE" id="PS50011">
    <property type="entry name" value="PROTEIN_KINASE_DOM"/>
    <property type="match status" value="1"/>
</dbReference>
<gene>
    <name evidence="6" type="ORF">CU098_013843</name>
</gene>
<dbReference type="PANTHER" id="PTHR24347">
    <property type="entry name" value="SERINE/THREONINE-PROTEIN KINASE"/>
    <property type="match status" value="1"/>
</dbReference>